<dbReference type="SMART" id="SM00930">
    <property type="entry name" value="NIL"/>
    <property type="match status" value="1"/>
</dbReference>
<evidence type="ECO:0000313" key="9">
    <source>
        <dbReference type="EMBL" id="SMC99424.1"/>
    </source>
</evidence>
<evidence type="ECO:0000256" key="3">
    <source>
        <dbReference type="ARBA" id="ARBA00022741"/>
    </source>
</evidence>
<keyword evidence="10" id="KW-1185">Reference proteome</keyword>
<name>A0A1W2DPS0_9FIRM</name>
<evidence type="ECO:0000256" key="5">
    <source>
        <dbReference type="ARBA" id="ARBA00022967"/>
    </source>
</evidence>
<dbReference type="PROSITE" id="PS50893">
    <property type="entry name" value="ABC_TRANSPORTER_2"/>
    <property type="match status" value="1"/>
</dbReference>
<keyword evidence="2" id="KW-1003">Cell membrane</keyword>
<sequence length="331" mass="36753">MIEIKGLTKAFGDLPVLQGINLNIPQGTIYGLVGRSGAGKSTLLRCINGLETYDEGSLRVDGVEVKSLSGKDIREFRKNIGMIFQQFSLLTRLSVYENIALPLRCWKYSSSYIDHKVKELLELIDIPDKINAMPKELSGGQKQRVAIARALTMNPKLLLCDEATSALDPKTAKSITTLLNQINHDLGITIVVVTHQMSVLRSTCEEIAILESGKLAVNGPVEQMFLQQPEALKNLIGEKDLLLLSEGINIKILLSHETSSKPVITKMARELSIDFMILGGEMESYKNSTLGSLIINIPNEHFHTVKKYFADNNVAWEFIENNNQALTEVEE</sequence>
<dbReference type="PANTHER" id="PTHR43166:SF30">
    <property type="entry name" value="METHIONINE IMPORT ATP-BINDING PROTEIN METN"/>
    <property type="match status" value="1"/>
</dbReference>
<keyword evidence="3" id="KW-0547">Nucleotide-binding</keyword>
<dbReference type="Proteomes" id="UP000192738">
    <property type="component" value="Unassembled WGS sequence"/>
</dbReference>
<dbReference type="EMBL" id="FWXI01000017">
    <property type="protein sequence ID" value="SMC99424.1"/>
    <property type="molecule type" value="Genomic_DNA"/>
</dbReference>
<dbReference type="InterPro" id="IPR027417">
    <property type="entry name" value="P-loop_NTPase"/>
</dbReference>
<dbReference type="OrthoDB" id="9804199at2"/>
<dbReference type="InterPro" id="IPR003593">
    <property type="entry name" value="AAA+_ATPase"/>
</dbReference>
<evidence type="ECO:0000256" key="7">
    <source>
        <dbReference type="ARBA" id="ARBA00023136"/>
    </source>
</evidence>
<proteinExistence type="predicted"/>
<organism evidence="9 10">
    <name type="scientific">Sporomusa malonica</name>
    <dbReference type="NCBI Taxonomy" id="112901"/>
    <lineage>
        <taxon>Bacteria</taxon>
        <taxon>Bacillati</taxon>
        <taxon>Bacillota</taxon>
        <taxon>Negativicutes</taxon>
        <taxon>Selenomonadales</taxon>
        <taxon>Sporomusaceae</taxon>
        <taxon>Sporomusa</taxon>
    </lineage>
</organism>
<dbReference type="InterPro" id="IPR018449">
    <property type="entry name" value="NIL_domain"/>
</dbReference>
<gene>
    <name evidence="9" type="ORF">SAMN04488500_11755</name>
</gene>
<reference evidence="9 10" key="1">
    <citation type="submission" date="2017-04" db="EMBL/GenBank/DDBJ databases">
        <authorList>
            <person name="Afonso C.L."/>
            <person name="Miller P.J."/>
            <person name="Scott M.A."/>
            <person name="Spackman E."/>
            <person name="Goraichik I."/>
            <person name="Dimitrov K.M."/>
            <person name="Suarez D.L."/>
            <person name="Swayne D.E."/>
        </authorList>
    </citation>
    <scope>NUCLEOTIDE SEQUENCE [LARGE SCALE GENOMIC DNA]</scope>
    <source>
        <strain evidence="9 10">DSM 5090</strain>
    </source>
</reference>
<keyword evidence="6" id="KW-0029">Amino-acid transport</keyword>
<evidence type="ECO:0000256" key="4">
    <source>
        <dbReference type="ARBA" id="ARBA00022840"/>
    </source>
</evidence>
<dbReference type="SUPFAM" id="SSF55021">
    <property type="entry name" value="ACT-like"/>
    <property type="match status" value="1"/>
</dbReference>
<keyword evidence="5" id="KW-1278">Translocase</keyword>
<dbReference type="STRING" id="112901.SAMN04488500_11755"/>
<evidence type="ECO:0000313" key="10">
    <source>
        <dbReference type="Proteomes" id="UP000192738"/>
    </source>
</evidence>
<dbReference type="Pfam" id="PF00005">
    <property type="entry name" value="ABC_tran"/>
    <property type="match status" value="1"/>
</dbReference>
<evidence type="ECO:0000256" key="2">
    <source>
        <dbReference type="ARBA" id="ARBA00022475"/>
    </source>
</evidence>
<dbReference type="GO" id="GO:0016887">
    <property type="term" value="F:ATP hydrolysis activity"/>
    <property type="evidence" value="ECO:0007669"/>
    <property type="project" value="InterPro"/>
</dbReference>
<dbReference type="InterPro" id="IPR017871">
    <property type="entry name" value="ABC_transporter-like_CS"/>
</dbReference>
<dbReference type="PROSITE" id="PS00211">
    <property type="entry name" value="ABC_TRANSPORTER_1"/>
    <property type="match status" value="1"/>
</dbReference>
<dbReference type="GO" id="GO:0005524">
    <property type="term" value="F:ATP binding"/>
    <property type="evidence" value="ECO:0007669"/>
    <property type="project" value="UniProtKB-KW"/>
</dbReference>
<dbReference type="PANTHER" id="PTHR43166">
    <property type="entry name" value="AMINO ACID IMPORT ATP-BINDING PROTEIN"/>
    <property type="match status" value="1"/>
</dbReference>
<evidence type="ECO:0000256" key="1">
    <source>
        <dbReference type="ARBA" id="ARBA00022448"/>
    </source>
</evidence>
<dbReference type="AlphaFoldDB" id="A0A1W2DPS0"/>
<protein>
    <submittedName>
        <fullName evidence="9">D-methionine transport system ATP-binding protein</fullName>
    </submittedName>
</protein>
<dbReference type="GO" id="GO:0006865">
    <property type="term" value="P:amino acid transport"/>
    <property type="evidence" value="ECO:0007669"/>
    <property type="project" value="UniProtKB-KW"/>
</dbReference>
<evidence type="ECO:0000259" key="8">
    <source>
        <dbReference type="PROSITE" id="PS50893"/>
    </source>
</evidence>
<keyword evidence="1" id="KW-0813">Transport</keyword>
<evidence type="ECO:0000256" key="6">
    <source>
        <dbReference type="ARBA" id="ARBA00022970"/>
    </source>
</evidence>
<dbReference type="InterPro" id="IPR050086">
    <property type="entry name" value="MetN_ABC_transporter-like"/>
</dbReference>
<keyword evidence="4 9" id="KW-0067">ATP-binding</keyword>
<feature type="domain" description="ABC transporter" evidence="8">
    <location>
        <begin position="2"/>
        <end position="237"/>
    </location>
</feature>
<dbReference type="InterPro" id="IPR045865">
    <property type="entry name" value="ACT-like_dom_sf"/>
</dbReference>
<dbReference type="Gene3D" id="3.40.50.300">
    <property type="entry name" value="P-loop containing nucleotide triphosphate hydrolases"/>
    <property type="match status" value="1"/>
</dbReference>
<accession>A0A1W2DPS0</accession>
<dbReference type="Pfam" id="PF09383">
    <property type="entry name" value="NIL"/>
    <property type="match status" value="1"/>
</dbReference>
<dbReference type="SUPFAM" id="SSF52540">
    <property type="entry name" value="P-loop containing nucleoside triphosphate hydrolases"/>
    <property type="match status" value="1"/>
</dbReference>
<dbReference type="InterPro" id="IPR003439">
    <property type="entry name" value="ABC_transporter-like_ATP-bd"/>
</dbReference>
<dbReference type="Gene3D" id="3.30.70.260">
    <property type="match status" value="1"/>
</dbReference>
<dbReference type="RefSeq" id="WP_084577223.1">
    <property type="nucleotide sequence ID" value="NZ_CP155572.1"/>
</dbReference>
<dbReference type="SMART" id="SM00382">
    <property type="entry name" value="AAA"/>
    <property type="match status" value="1"/>
</dbReference>
<keyword evidence="7" id="KW-0472">Membrane</keyword>